<dbReference type="InterPro" id="IPR036388">
    <property type="entry name" value="WH-like_DNA-bd_sf"/>
</dbReference>
<evidence type="ECO:0000313" key="5">
    <source>
        <dbReference type="EMBL" id="MYN10664.1"/>
    </source>
</evidence>
<evidence type="ECO:0000256" key="3">
    <source>
        <dbReference type="ARBA" id="ARBA00023163"/>
    </source>
</evidence>
<keyword evidence="6" id="KW-1185">Reference proteome</keyword>
<dbReference type="PROSITE" id="PS51118">
    <property type="entry name" value="HTH_HXLR"/>
    <property type="match status" value="1"/>
</dbReference>
<feature type="domain" description="HTH hxlR-type" evidence="4">
    <location>
        <begin position="3"/>
        <end position="100"/>
    </location>
</feature>
<keyword evidence="1" id="KW-0805">Transcription regulation</keyword>
<evidence type="ECO:0000256" key="2">
    <source>
        <dbReference type="ARBA" id="ARBA00023125"/>
    </source>
</evidence>
<protein>
    <submittedName>
        <fullName evidence="5">Transcriptional regulator</fullName>
    </submittedName>
</protein>
<accession>A0A7X4HG85</accession>
<sequence length="167" mass="18406">MNCSIARALDQVGEWWSLLIIRECTLGTTRFDEFQERLGIARNILTSRLNRLTELGILEKSAIEGHERRQGYRMTPKGEELFPVLLALLQWGDKWAPGPNGGSVRYVERENGREVAPVGPKSADGRPLGLRDLRMMPGPGATASTQARIDARNAAVLGESEAQGADH</sequence>
<reference evidence="5 6" key="1">
    <citation type="submission" date="2019-12" db="EMBL/GenBank/DDBJ databases">
        <title>Novel species isolated from a subtropical stream in China.</title>
        <authorList>
            <person name="Lu H."/>
        </authorList>
    </citation>
    <scope>NUCLEOTIDE SEQUENCE [LARGE SCALE GENOMIC DNA]</scope>
    <source>
        <strain evidence="5 6">FT127W</strain>
    </source>
</reference>
<evidence type="ECO:0000313" key="6">
    <source>
        <dbReference type="Proteomes" id="UP000450676"/>
    </source>
</evidence>
<evidence type="ECO:0000256" key="1">
    <source>
        <dbReference type="ARBA" id="ARBA00023015"/>
    </source>
</evidence>
<dbReference type="InterPro" id="IPR036390">
    <property type="entry name" value="WH_DNA-bd_sf"/>
</dbReference>
<dbReference type="Proteomes" id="UP000450676">
    <property type="component" value="Unassembled WGS sequence"/>
</dbReference>
<name>A0A7X4HG85_9BURK</name>
<dbReference type="GO" id="GO:0003677">
    <property type="term" value="F:DNA binding"/>
    <property type="evidence" value="ECO:0007669"/>
    <property type="project" value="UniProtKB-KW"/>
</dbReference>
<evidence type="ECO:0000259" key="4">
    <source>
        <dbReference type="PROSITE" id="PS51118"/>
    </source>
</evidence>
<keyword evidence="2" id="KW-0238">DNA-binding</keyword>
<dbReference type="InterPro" id="IPR002577">
    <property type="entry name" value="HTH_HxlR"/>
</dbReference>
<dbReference type="Gene3D" id="1.10.10.10">
    <property type="entry name" value="Winged helix-like DNA-binding domain superfamily/Winged helix DNA-binding domain"/>
    <property type="match status" value="1"/>
</dbReference>
<dbReference type="SUPFAM" id="SSF46785">
    <property type="entry name" value="Winged helix' DNA-binding domain"/>
    <property type="match status" value="1"/>
</dbReference>
<gene>
    <name evidence="5" type="ORF">GTP77_25420</name>
</gene>
<dbReference type="Pfam" id="PF01638">
    <property type="entry name" value="HxlR"/>
    <property type="match status" value="1"/>
</dbReference>
<dbReference type="PANTHER" id="PTHR33204">
    <property type="entry name" value="TRANSCRIPTIONAL REGULATOR, MARR FAMILY"/>
    <property type="match status" value="1"/>
</dbReference>
<keyword evidence="3" id="KW-0804">Transcription</keyword>
<dbReference type="AlphaFoldDB" id="A0A7X4HG85"/>
<proteinExistence type="predicted"/>
<dbReference type="EMBL" id="WWCU01000042">
    <property type="protein sequence ID" value="MYN10664.1"/>
    <property type="molecule type" value="Genomic_DNA"/>
</dbReference>
<comment type="caution">
    <text evidence="5">The sequence shown here is derived from an EMBL/GenBank/DDBJ whole genome shotgun (WGS) entry which is preliminary data.</text>
</comment>
<organism evidence="5 6">
    <name type="scientific">Pseudoduganella aquatica</name>
    <dbReference type="NCBI Taxonomy" id="2660641"/>
    <lineage>
        <taxon>Bacteria</taxon>
        <taxon>Pseudomonadati</taxon>
        <taxon>Pseudomonadota</taxon>
        <taxon>Betaproteobacteria</taxon>
        <taxon>Burkholderiales</taxon>
        <taxon>Oxalobacteraceae</taxon>
        <taxon>Telluria group</taxon>
        <taxon>Pseudoduganella</taxon>
    </lineage>
</organism>
<dbReference type="PANTHER" id="PTHR33204:SF18">
    <property type="entry name" value="TRANSCRIPTIONAL REGULATORY PROTEIN"/>
    <property type="match status" value="1"/>
</dbReference>